<dbReference type="GO" id="GO:0005737">
    <property type="term" value="C:cytoplasm"/>
    <property type="evidence" value="ECO:0007669"/>
    <property type="project" value="TreeGrafter"/>
</dbReference>
<sequence length="1012" mass="111108">MPQPKPAHTYDSTCRLAPHGQHRRNSHQDDHPPPVLARFFYSSPSSVDDPLSSGDLSAANSEAKLSRGQYRPFSAEDNHALEEAWISLICDHDRQAHREANQTRKSCPALTTEYAKRLSGIVRRLVVKHHGIHGPNYRPPDPATLEPPPLDGPEPTIPVCCQGLYHDVETEVTRSFCAVARARQHQLGHSNVILKVMEEFNRVHSPIPSQAGPHAFHLQSESAEPANPANARPRSSSSPDDAKPADKPQISQSPPRQQIPAPLAISSRALPADDGISGKPFIRVGSPRSTPASRPSSAQGADASVSHVEPRAEPPPIRPRQDATSARTRPENIIESQPDDLSADVVVGVSRLHMVSLPALHMQPIYWSPINDNAVAMRATWFYRDTMLPVPPEVANQLEEGYHELRPWTETWNDELKCAVEVGPLGEEKVSHRLWPDRMPDTGKDTLKDTPPDSHMDPFCAARCFKGEVAAEGILNPQPLALTREAANSSNAPPKAFSSYHVIYRDRNEAFLLKPSLKPSGYYGRRPVAKIMRGATVGVPVVRGFDEAAWNRYHSVAPSKEKKPGATQRGSGLSNLDSSRLCPACETDKKDAQVSDLVLVIHGIGQKFAERVESYHFTHAINAFRRSVNSELSDPLVKGVLKDGNLTRIMVLPVNWRHNLSFEDGGPMTDSDKTTHAPDWFGLKDIEPPTIPAVRGLISDIMFDIPFYMSKHKSKMIHALIAEANRVHRLWCQNNPGFAEHGRVHLIAHSLGSAMALDILSRQPTCAPKLDLSSPSTSTTRFEFDTSNLFLLGSPAAFFLLLERASLTPRGGRMKPGADSSDTTSKDVVGEAGTFGCLAVDNIYNILAKEDPIAYLLNGTIDPAYAASLETAYVPSTTTSLFQTMGNALRSLVPGASLAPNLHGPAPTKPTVLRLPSQLELEVHDFTREEIAEKKAYLLNDNGQLDYYLQSGGGPLEIQYLNMLGAHSSYWGHRDFVRMVCIEIGRKPGRSSTLPVMRAVKVAAQRLVPPTQ</sequence>
<evidence type="ECO:0000256" key="1">
    <source>
        <dbReference type="SAM" id="MobiDB-lite"/>
    </source>
</evidence>
<feature type="compositionally biased region" description="Low complexity" evidence="1">
    <location>
        <begin position="220"/>
        <end position="239"/>
    </location>
</feature>
<evidence type="ECO:0000313" key="4">
    <source>
        <dbReference type="Proteomes" id="UP001187682"/>
    </source>
</evidence>
<dbReference type="GO" id="GO:0004620">
    <property type="term" value="F:phospholipase activity"/>
    <property type="evidence" value="ECO:0007669"/>
    <property type="project" value="TreeGrafter"/>
</dbReference>
<dbReference type="Proteomes" id="UP001187682">
    <property type="component" value="Unassembled WGS sequence"/>
</dbReference>
<dbReference type="InterPro" id="IPR004177">
    <property type="entry name" value="DDHD_dom"/>
</dbReference>
<dbReference type="PANTHER" id="PTHR23509">
    <property type="entry name" value="PA-PL1 PHOSPHOLIPASE FAMILY"/>
    <property type="match status" value="1"/>
</dbReference>
<proteinExistence type="predicted"/>
<dbReference type="PANTHER" id="PTHR23509:SF6">
    <property type="entry name" value="PHOSPHOLIPASE C1020.13C-RELATED"/>
    <property type="match status" value="1"/>
</dbReference>
<gene>
    <name evidence="3" type="ORF">DNG_08478</name>
</gene>
<feature type="region of interest" description="Disordered" evidence="1">
    <location>
        <begin position="205"/>
        <end position="337"/>
    </location>
</feature>
<name>A0AAE8SYE1_9PEZI</name>
<protein>
    <submittedName>
        <fullName evidence="3">Related to phosphatidic acid-preferring phospholipase A1</fullName>
    </submittedName>
</protein>
<dbReference type="InterPro" id="IPR029058">
    <property type="entry name" value="AB_hydrolase_fold"/>
</dbReference>
<feature type="compositionally biased region" description="Low complexity" evidence="1">
    <location>
        <begin position="286"/>
        <end position="298"/>
    </location>
</feature>
<dbReference type="EMBL" id="ONZQ02000013">
    <property type="protein sequence ID" value="SPO05791.1"/>
    <property type="molecule type" value="Genomic_DNA"/>
</dbReference>
<dbReference type="SUPFAM" id="SSF53474">
    <property type="entry name" value="alpha/beta-Hydrolases"/>
    <property type="match status" value="1"/>
</dbReference>
<accession>A0AAE8SYE1</accession>
<dbReference type="PROSITE" id="PS51043">
    <property type="entry name" value="DDHD"/>
    <property type="match status" value="1"/>
</dbReference>
<feature type="compositionally biased region" description="Low complexity" evidence="1">
    <location>
        <begin position="247"/>
        <end position="260"/>
    </location>
</feature>
<organism evidence="3 4">
    <name type="scientific">Cephalotrichum gorgonifer</name>
    <dbReference type="NCBI Taxonomy" id="2041049"/>
    <lineage>
        <taxon>Eukaryota</taxon>
        <taxon>Fungi</taxon>
        <taxon>Dikarya</taxon>
        <taxon>Ascomycota</taxon>
        <taxon>Pezizomycotina</taxon>
        <taxon>Sordariomycetes</taxon>
        <taxon>Hypocreomycetidae</taxon>
        <taxon>Microascales</taxon>
        <taxon>Microascaceae</taxon>
        <taxon>Cephalotrichum</taxon>
    </lineage>
</organism>
<dbReference type="AlphaFoldDB" id="A0AAE8SYE1"/>
<dbReference type="GO" id="GO:0046872">
    <property type="term" value="F:metal ion binding"/>
    <property type="evidence" value="ECO:0007669"/>
    <property type="project" value="InterPro"/>
</dbReference>
<feature type="region of interest" description="Disordered" evidence="1">
    <location>
        <begin position="1"/>
        <end position="40"/>
    </location>
</feature>
<evidence type="ECO:0000259" key="2">
    <source>
        <dbReference type="PROSITE" id="PS51043"/>
    </source>
</evidence>
<dbReference type="SMART" id="SM01127">
    <property type="entry name" value="DDHD"/>
    <property type="match status" value="1"/>
</dbReference>
<comment type="caution">
    <text evidence="3">The sequence shown here is derived from an EMBL/GenBank/DDBJ whole genome shotgun (WGS) entry which is preliminary data.</text>
</comment>
<keyword evidence="4" id="KW-1185">Reference proteome</keyword>
<dbReference type="InterPro" id="IPR058055">
    <property type="entry name" value="PA-PLA1"/>
</dbReference>
<feature type="domain" description="DDHD" evidence="2">
    <location>
        <begin position="782"/>
        <end position="986"/>
    </location>
</feature>
<dbReference type="Pfam" id="PF02862">
    <property type="entry name" value="DDHD"/>
    <property type="match status" value="2"/>
</dbReference>
<evidence type="ECO:0000313" key="3">
    <source>
        <dbReference type="EMBL" id="SPO05791.1"/>
    </source>
</evidence>
<reference evidence="3" key="1">
    <citation type="submission" date="2018-03" db="EMBL/GenBank/DDBJ databases">
        <authorList>
            <person name="Guldener U."/>
        </authorList>
    </citation>
    <scope>NUCLEOTIDE SEQUENCE</scope>
</reference>